<dbReference type="RefSeq" id="WP_061833368.1">
    <property type="nucleotide sequence ID" value="NZ_LUKE01000001.1"/>
</dbReference>
<proteinExistence type="predicted"/>
<dbReference type="Proteomes" id="UP000075320">
    <property type="component" value="Unassembled WGS sequence"/>
</dbReference>
<keyword evidence="1" id="KW-0175">Coiled coil</keyword>
<dbReference type="EMBL" id="LUKE01000001">
    <property type="protein sequence ID" value="KYG65825.1"/>
    <property type="molecule type" value="Genomic_DNA"/>
</dbReference>
<feature type="chain" id="PRO_5007573504" description="Peptidase S74 domain-containing protein" evidence="2">
    <location>
        <begin position="23"/>
        <end position="645"/>
    </location>
</feature>
<evidence type="ECO:0000259" key="3">
    <source>
        <dbReference type="PROSITE" id="PS51688"/>
    </source>
</evidence>
<accession>A0A150WNP9</accession>
<sequence length="645" mass="67456">MMYKPTQIGIAFLLTLSQWALASPPSFTYQGRIINSNGVPLESSNVSFEFIIANPAGTCVLYREQKNGLDMRNSKGVFDTPIGTGAKYFPTVSTVGLLDVFSNAGPLDCEGGSTYTPVADDGRLLRVQFYDGTAWRLITPDNVIRSVPFASFAKSATSAATAARLGTNVAADFVLKSAVPVCATGYVLTSTALGTLTCTADTGGASGVVNSVVGSGAITSTETAPNSGIYTIAATTGTAAGTLAAGNDSRFTDARTPTGGASGDLTGTYPAPTIANSSVTSAKILDGTIGLADLSGASGTGQTFRYSGTAWTYSKLLYTDLVNNVNASPWPITSCSAGQFLTWVSTSDSFACTALTSSMITTALSYTPVNSSNVGNGANQIPQLDSSGKLDASVLPTGASAWTVSGSDVYRSGGRVGIGTSSPGTLLHLKQTSSTTGLRIEETGAGTVLADLFMDINANLVINRGNAQLKLRSGSAGLFSVQTDNLVRMTVDPTGKVGIGTTAPSEMLEVNGSVKAVSFISTSDRRLKKDIEPAPGYSAIKQLEGVQYNWISNGQHEMGLIAQEVEKIFPFAVATDKVTGYKGVKYQALISPLIQAVKETHLMCEDNTKNLQAQVDELKKDREEMKNEIAELKKLVRELASEKNK</sequence>
<dbReference type="InterPro" id="IPR036388">
    <property type="entry name" value="WH-like_DNA-bd_sf"/>
</dbReference>
<evidence type="ECO:0000256" key="2">
    <source>
        <dbReference type="SAM" id="SignalP"/>
    </source>
</evidence>
<evidence type="ECO:0000256" key="1">
    <source>
        <dbReference type="SAM" id="Coils"/>
    </source>
</evidence>
<evidence type="ECO:0000313" key="4">
    <source>
        <dbReference type="EMBL" id="KYG65825.1"/>
    </source>
</evidence>
<feature type="coiled-coil region" evidence="1">
    <location>
        <begin position="608"/>
        <end position="645"/>
    </location>
</feature>
<dbReference type="Pfam" id="PF13884">
    <property type="entry name" value="Peptidase_S74"/>
    <property type="match status" value="1"/>
</dbReference>
<keyword evidence="5" id="KW-1185">Reference proteome</keyword>
<dbReference type="Gene3D" id="1.10.10.10">
    <property type="entry name" value="Winged helix-like DNA-binding domain superfamily/Winged helix DNA-binding domain"/>
    <property type="match status" value="1"/>
</dbReference>
<evidence type="ECO:0000313" key="5">
    <source>
        <dbReference type="Proteomes" id="UP000075320"/>
    </source>
</evidence>
<keyword evidence="2" id="KW-0732">Signal</keyword>
<name>A0A150WNP9_BDEBC</name>
<dbReference type="AlphaFoldDB" id="A0A150WNP9"/>
<dbReference type="OrthoDB" id="5287037at2"/>
<protein>
    <recommendedName>
        <fullName evidence="3">Peptidase S74 domain-containing protein</fullName>
    </recommendedName>
</protein>
<organism evidence="4 5">
    <name type="scientific">Bdellovibrio bacteriovorus</name>
    <dbReference type="NCBI Taxonomy" id="959"/>
    <lineage>
        <taxon>Bacteria</taxon>
        <taxon>Pseudomonadati</taxon>
        <taxon>Bdellovibrionota</taxon>
        <taxon>Bdellovibrionia</taxon>
        <taxon>Bdellovibrionales</taxon>
        <taxon>Pseudobdellovibrionaceae</taxon>
        <taxon>Bdellovibrio</taxon>
    </lineage>
</organism>
<reference evidence="4 5" key="1">
    <citation type="submission" date="2016-03" db="EMBL/GenBank/DDBJ databases">
        <authorList>
            <person name="Ploux O."/>
        </authorList>
    </citation>
    <scope>NUCLEOTIDE SEQUENCE [LARGE SCALE GENOMIC DNA]</scope>
    <source>
        <strain evidence="4 5">R0</strain>
    </source>
</reference>
<dbReference type="PROSITE" id="PS51688">
    <property type="entry name" value="ICA"/>
    <property type="match status" value="1"/>
</dbReference>
<dbReference type="InterPro" id="IPR030392">
    <property type="entry name" value="S74_ICA"/>
</dbReference>
<feature type="signal peptide" evidence="2">
    <location>
        <begin position="1"/>
        <end position="22"/>
    </location>
</feature>
<feature type="domain" description="Peptidase S74" evidence="3">
    <location>
        <begin position="523"/>
        <end position="615"/>
    </location>
</feature>
<gene>
    <name evidence="4" type="ORF">AZI86_01760</name>
</gene>
<comment type="caution">
    <text evidence="4">The sequence shown here is derived from an EMBL/GenBank/DDBJ whole genome shotgun (WGS) entry which is preliminary data.</text>
</comment>